<dbReference type="VEuPathDB" id="FungiDB:ASPWEDRAFT_30361"/>
<dbReference type="AlphaFoldDB" id="A0A1L9REG7"/>
<accession>A0A1L9REG7</accession>
<dbReference type="GeneID" id="63749240"/>
<sequence>MPPPWRFDWTGRIYLIKDKYVLIEEQLTEAFNEAMGQYHILTLARYVDTNEPLMLKIGYEIDPSTLSLPPFFQRISLKTVAQIGHGPQFIDQVSQRGGSPYPNGLVDFIVMSRVPGENVGEIFLDLTSAQLQSIKRQLTHILEWMRQKGFILSHQDPNFLRYDIENDKLYIVDFTFMDFIVLDPLMESIEEDNMFVLAFNIWREHMPGPPFQGRGVNPSGMAQR</sequence>
<keyword evidence="2" id="KW-1185">Reference proteome</keyword>
<dbReference type="OrthoDB" id="4389629at2759"/>
<name>A0A1L9REG7_ASPWE</name>
<evidence type="ECO:0000313" key="2">
    <source>
        <dbReference type="Proteomes" id="UP000184383"/>
    </source>
</evidence>
<reference evidence="2" key="1">
    <citation type="journal article" date="2017" name="Genome Biol.">
        <title>Comparative genomics reveals high biological diversity and specific adaptations in the industrially and medically important fungal genus Aspergillus.</title>
        <authorList>
            <person name="de Vries R.P."/>
            <person name="Riley R."/>
            <person name="Wiebenga A."/>
            <person name="Aguilar-Osorio G."/>
            <person name="Amillis S."/>
            <person name="Uchima C.A."/>
            <person name="Anderluh G."/>
            <person name="Asadollahi M."/>
            <person name="Askin M."/>
            <person name="Barry K."/>
            <person name="Battaglia E."/>
            <person name="Bayram O."/>
            <person name="Benocci T."/>
            <person name="Braus-Stromeyer S.A."/>
            <person name="Caldana C."/>
            <person name="Canovas D."/>
            <person name="Cerqueira G.C."/>
            <person name="Chen F."/>
            <person name="Chen W."/>
            <person name="Choi C."/>
            <person name="Clum A."/>
            <person name="Dos Santos R.A."/>
            <person name="Damasio A.R."/>
            <person name="Diallinas G."/>
            <person name="Emri T."/>
            <person name="Fekete E."/>
            <person name="Flipphi M."/>
            <person name="Freyberg S."/>
            <person name="Gallo A."/>
            <person name="Gournas C."/>
            <person name="Habgood R."/>
            <person name="Hainaut M."/>
            <person name="Harispe M.L."/>
            <person name="Henrissat B."/>
            <person name="Hilden K.S."/>
            <person name="Hope R."/>
            <person name="Hossain A."/>
            <person name="Karabika E."/>
            <person name="Karaffa L."/>
            <person name="Karanyi Z."/>
            <person name="Krasevec N."/>
            <person name="Kuo A."/>
            <person name="Kusch H."/>
            <person name="LaButti K."/>
            <person name="Lagendijk E.L."/>
            <person name="Lapidus A."/>
            <person name="Levasseur A."/>
            <person name="Lindquist E."/>
            <person name="Lipzen A."/>
            <person name="Logrieco A.F."/>
            <person name="MacCabe A."/>
            <person name="Maekelae M.R."/>
            <person name="Malavazi I."/>
            <person name="Melin P."/>
            <person name="Meyer V."/>
            <person name="Mielnichuk N."/>
            <person name="Miskei M."/>
            <person name="Molnar A.P."/>
            <person name="Mule G."/>
            <person name="Ngan C.Y."/>
            <person name="Orejas M."/>
            <person name="Orosz E."/>
            <person name="Ouedraogo J.P."/>
            <person name="Overkamp K.M."/>
            <person name="Park H.-S."/>
            <person name="Perrone G."/>
            <person name="Piumi F."/>
            <person name="Punt P.J."/>
            <person name="Ram A.F."/>
            <person name="Ramon A."/>
            <person name="Rauscher S."/>
            <person name="Record E."/>
            <person name="Riano-Pachon D.M."/>
            <person name="Robert V."/>
            <person name="Roehrig J."/>
            <person name="Ruller R."/>
            <person name="Salamov A."/>
            <person name="Salih N.S."/>
            <person name="Samson R.A."/>
            <person name="Sandor E."/>
            <person name="Sanguinetti M."/>
            <person name="Schuetze T."/>
            <person name="Sepcic K."/>
            <person name="Shelest E."/>
            <person name="Sherlock G."/>
            <person name="Sophianopoulou V."/>
            <person name="Squina F.M."/>
            <person name="Sun H."/>
            <person name="Susca A."/>
            <person name="Todd R.B."/>
            <person name="Tsang A."/>
            <person name="Unkles S.E."/>
            <person name="van de Wiele N."/>
            <person name="van Rossen-Uffink D."/>
            <person name="Oliveira J.V."/>
            <person name="Vesth T.C."/>
            <person name="Visser J."/>
            <person name="Yu J.-H."/>
            <person name="Zhou M."/>
            <person name="Andersen M.R."/>
            <person name="Archer D.B."/>
            <person name="Baker S.E."/>
            <person name="Benoit I."/>
            <person name="Brakhage A.A."/>
            <person name="Braus G.H."/>
            <person name="Fischer R."/>
            <person name="Frisvad J.C."/>
            <person name="Goldman G.H."/>
            <person name="Houbraken J."/>
            <person name="Oakley B."/>
            <person name="Pocsi I."/>
            <person name="Scazzocchio C."/>
            <person name="Seiboth B."/>
            <person name="vanKuyk P.A."/>
            <person name="Wortman J."/>
            <person name="Dyer P.S."/>
            <person name="Grigoriev I.V."/>
        </authorList>
    </citation>
    <scope>NUCLEOTIDE SEQUENCE [LARGE SCALE GENOMIC DNA]</scope>
    <source>
        <strain evidence="2">DTO 134E9</strain>
    </source>
</reference>
<protein>
    <recommendedName>
        <fullName evidence="3">Aminoglycoside phosphotransferase domain-containing protein</fullName>
    </recommendedName>
</protein>
<evidence type="ECO:0008006" key="3">
    <source>
        <dbReference type="Google" id="ProtNLM"/>
    </source>
</evidence>
<organism evidence="1 2">
    <name type="scientific">Aspergillus wentii DTO 134E9</name>
    <dbReference type="NCBI Taxonomy" id="1073089"/>
    <lineage>
        <taxon>Eukaryota</taxon>
        <taxon>Fungi</taxon>
        <taxon>Dikarya</taxon>
        <taxon>Ascomycota</taxon>
        <taxon>Pezizomycotina</taxon>
        <taxon>Eurotiomycetes</taxon>
        <taxon>Eurotiomycetidae</taxon>
        <taxon>Eurotiales</taxon>
        <taxon>Aspergillaceae</taxon>
        <taxon>Aspergillus</taxon>
        <taxon>Aspergillus subgen. Cremei</taxon>
    </lineage>
</organism>
<proteinExistence type="predicted"/>
<dbReference type="RefSeq" id="XP_040686940.1">
    <property type="nucleotide sequence ID" value="XM_040833392.1"/>
</dbReference>
<dbReference type="EMBL" id="KV878214">
    <property type="protein sequence ID" value="OJJ33263.1"/>
    <property type="molecule type" value="Genomic_DNA"/>
</dbReference>
<gene>
    <name evidence="1" type="ORF">ASPWEDRAFT_30361</name>
</gene>
<evidence type="ECO:0000313" key="1">
    <source>
        <dbReference type="EMBL" id="OJJ33263.1"/>
    </source>
</evidence>
<dbReference type="Proteomes" id="UP000184383">
    <property type="component" value="Unassembled WGS sequence"/>
</dbReference>